<gene>
    <name evidence="2" type="ORF">GCM10017161_13990</name>
</gene>
<dbReference type="RefSeq" id="WP_189768640.1">
    <property type="nucleotide sequence ID" value="NZ_BNCK01000003.1"/>
</dbReference>
<name>A0A919BH44_9GAMM</name>
<evidence type="ECO:0000313" key="2">
    <source>
        <dbReference type="EMBL" id="GHF87579.1"/>
    </source>
</evidence>
<protein>
    <submittedName>
        <fullName evidence="2">Uncharacterized protein</fullName>
    </submittedName>
</protein>
<dbReference type="EMBL" id="BNCK01000003">
    <property type="protein sequence ID" value="GHF87579.1"/>
    <property type="molecule type" value="Genomic_DNA"/>
</dbReference>
<feature type="transmembrane region" description="Helical" evidence="1">
    <location>
        <begin position="66"/>
        <end position="87"/>
    </location>
</feature>
<keyword evidence="3" id="KW-1185">Reference proteome</keyword>
<dbReference type="Proteomes" id="UP000623842">
    <property type="component" value="Unassembled WGS sequence"/>
</dbReference>
<evidence type="ECO:0000313" key="3">
    <source>
        <dbReference type="Proteomes" id="UP000623842"/>
    </source>
</evidence>
<proteinExistence type="predicted"/>
<evidence type="ECO:0000256" key="1">
    <source>
        <dbReference type="SAM" id="Phobius"/>
    </source>
</evidence>
<comment type="caution">
    <text evidence="2">The sequence shown here is derived from an EMBL/GenBank/DDBJ whole genome shotgun (WGS) entry which is preliminary data.</text>
</comment>
<reference evidence="2" key="1">
    <citation type="journal article" date="2014" name="Int. J. Syst. Evol. Microbiol.">
        <title>Complete genome sequence of Corynebacterium casei LMG S-19264T (=DSM 44701T), isolated from a smear-ripened cheese.</title>
        <authorList>
            <consortium name="US DOE Joint Genome Institute (JGI-PGF)"/>
            <person name="Walter F."/>
            <person name="Albersmeier A."/>
            <person name="Kalinowski J."/>
            <person name="Ruckert C."/>
        </authorList>
    </citation>
    <scope>NUCLEOTIDE SEQUENCE</scope>
    <source>
        <strain evidence="2">KCTC 42731</strain>
    </source>
</reference>
<keyword evidence="1" id="KW-0472">Membrane</keyword>
<keyword evidence="1" id="KW-1133">Transmembrane helix</keyword>
<dbReference type="AlphaFoldDB" id="A0A919BH44"/>
<organism evidence="2 3">
    <name type="scientific">Thalassotalea marina</name>
    <dbReference type="NCBI Taxonomy" id="1673741"/>
    <lineage>
        <taxon>Bacteria</taxon>
        <taxon>Pseudomonadati</taxon>
        <taxon>Pseudomonadota</taxon>
        <taxon>Gammaproteobacteria</taxon>
        <taxon>Alteromonadales</taxon>
        <taxon>Colwelliaceae</taxon>
        <taxon>Thalassotalea</taxon>
    </lineage>
</organism>
<accession>A0A919BH44</accession>
<sequence>MPINRRKNENHKKDVAIEEIPTALEQQKLEILSQSIQHVELMSPPVEVWRQLETSIANRQNRRSPLFLWFGGMAASLFLCFLTFITYQNVSIQRELEDLRLSNQLLEYELNNIQQDREVTSEMLRQILFTEQQMQYASDKKELLKLLKHRQVAMKAILEIEQMEKENEVIFL</sequence>
<reference evidence="2" key="2">
    <citation type="submission" date="2020-09" db="EMBL/GenBank/DDBJ databases">
        <authorList>
            <person name="Sun Q."/>
            <person name="Kim S."/>
        </authorList>
    </citation>
    <scope>NUCLEOTIDE SEQUENCE</scope>
    <source>
        <strain evidence="2">KCTC 42731</strain>
    </source>
</reference>
<keyword evidence="1" id="KW-0812">Transmembrane</keyword>